<dbReference type="CDD" id="cd08504">
    <property type="entry name" value="PBP2_OppA"/>
    <property type="match status" value="1"/>
</dbReference>
<dbReference type="Pfam" id="PF00496">
    <property type="entry name" value="SBP_bac_5"/>
    <property type="match status" value="1"/>
</dbReference>
<dbReference type="GO" id="GO:0015833">
    <property type="term" value="P:peptide transport"/>
    <property type="evidence" value="ECO:0007669"/>
    <property type="project" value="TreeGrafter"/>
</dbReference>
<organism evidence="6 7">
    <name type="scientific">Clostridium botulinum C/D str. DC5</name>
    <dbReference type="NCBI Taxonomy" id="1443128"/>
    <lineage>
        <taxon>Bacteria</taxon>
        <taxon>Bacillati</taxon>
        <taxon>Bacillota</taxon>
        <taxon>Clostridia</taxon>
        <taxon>Eubacteriales</taxon>
        <taxon>Clostridiaceae</taxon>
        <taxon>Clostridium</taxon>
    </lineage>
</organism>
<dbReference type="SUPFAM" id="SSF53850">
    <property type="entry name" value="Periplasmic binding protein-like II"/>
    <property type="match status" value="1"/>
</dbReference>
<dbReference type="Proteomes" id="UP000030014">
    <property type="component" value="Unassembled WGS sequence"/>
</dbReference>
<keyword evidence="4" id="KW-0812">Transmembrane</keyword>
<feature type="domain" description="Solute-binding protein family 5" evidence="5">
    <location>
        <begin position="80"/>
        <end position="443"/>
    </location>
</feature>
<keyword evidence="4" id="KW-0472">Membrane</keyword>
<sequence>MKKKFYIFIISSICIIPILIVGTGCIHKKVYNENVRDYLVYNVNSLPEDLLLVSDNNIRKQDLNLCLFEGLVSFDKDGKTIPALASEWKISSDKLTYTFNIRENAMWSNGDKIVAKDFEDFFSRILKEKNNIYRRQLECIFGVKDYINNDVDFSRVAISSKDEETLEIRLNYPCEDFLKILGEHAFTLKRNFYNLRNWKSEYRKINYSGAFIIDNVYDNGEISLLKNHKYWDKDSVVSKKIHIKNKETTAFALADYNSNSIDIFCNDDMTELSDIPKSEKLKKTLTNKGVSLNFNLNKDGFTRDIKFRKAIKYAVNRENIEKSLDGLFTKSYRYLPEEIKNNVSINYQANLAKAKELLNNSSYGGETVDIVYSNGSDNNEKIVNSILKDLENLKIKVKAKGYDKEELKNIVDNDKYDIIIKDYKGEYNSPLCYLEKWVSSNKFNVYGYRNVKFDNAVLKGKVSIDKAQSNTSYKNAENILLEDIPIIPLGFYDFVLCKKSYVEGIEVNNMGNIIIKKSHIQNKK</sequence>
<accession>A0A0A0IEL1</accession>
<evidence type="ECO:0000256" key="2">
    <source>
        <dbReference type="ARBA" id="ARBA00022448"/>
    </source>
</evidence>
<evidence type="ECO:0000256" key="1">
    <source>
        <dbReference type="ARBA" id="ARBA00005695"/>
    </source>
</evidence>
<dbReference type="InterPro" id="IPR000914">
    <property type="entry name" value="SBP_5_dom"/>
</dbReference>
<dbReference type="PANTHER" id="PTHR30290:SF9">
    <property type="entry name" value="OLIGOPEPTIDE-BINDING PROTEIN APPA"/>
    <property type="match status" value="1"/>
</dbReference>
<dbReference type="AlphaFoldDB" id="A0A0A0IEL1"/>
<evidence type="ECO:0000313" key="7">
    <source>
        <dbReference type="Proteomes" id="UP000030014"/>
    </source>
</evidence>
<dbReference type="EMBL" id="JDRY01000027">
    <property type="protein sequence ID" value="KGM99899.1"/>
    <property type="molecule type" value="Genomic_DNA"/>
</dbReference>
<protein>
    <submittedName>
        <fullName evidence="6">Peptide ABC transporter substrate-binding protein</fullName>
    </submittedName>
</protein>
<dbReference type="PANTHER" id="PTHR30290">
    <property type="entry name" value="PERIPLASMIC BINDING COMPONENT OF ABC TRANSPORTER"/>
    <property type="match status" value="1"/>
</dbReference>
<evidence type="ECO:0000256" key="4">
    <source>
        <dbReference type="SAM" id="Phobius"/>
    </source>
</evidence>
<feature type="transmembrane region" description="Helical" evidence="4">
    <location>
        <begin position="6"/>
        <end position="26"/>
    </location>
</feature>
<dbReference type="Gene3D" id="3.40.190.10">
    <property type="entry name" value="Periplasmic binding protein-like II"/>
    <property type="match status" value="1"/>
</dbReference>
<evidence type="ECO:0000256" key="3">
    <source>
        <dbReference type="ARBA" id="ARBA00022729"/>
    </source>
</evidence>
<dbReference type="Gene3D" id="3.90.76.10">
    <property type="entry name" value="Dipeptide-binding Protein, Domain 1"/>
    <property type="match status" value="1"/>
</dbReference>
<dbReference type="GO" id="GO:0043190">
    <property type="term" value="C:ATP-binding cassette (ABC) transporter complex"/>
    <property type="evidence" value="ECO:0007669"/>
    <property type="project" value="InterPro"/>
</dbReference>
<evidence type="ECO:0000313" key="6">
    <source>
        <dbReference type="EMBL" id="KGM99899.1"/>
    </source>
</evidence>
<dbReference type="GO" id="GO:0042597">
    <property type="term" value="C:periplasmic space"/>
    <property type="evidence" value="ECO:0007669"/>
    <property type="project" value="UniProtKB-ARBA"/>
</dbReference>
<keyword evidence="2" id="KW-0813">Transport</keyword>
<evidence type="ECO:0000259" key="5">
    <source>
        <dbReference type="Pfam" id="PF00496"/>
    </source>
</evidence>
<dbReference type="RefSeq" id="WP_039257596.1">
    <property type="nucleotide sequence ID" value="NZ_JDRY01000027.1"/>
</dbReference>
<dbReference type="PROSITE" id="PS51257">
    <property type="entry name" value="PROKAR_LIPOPROTEIN"/>
    <property type="match status" value="1"/>
</dbReference>
<dbReference type="InterPro" id="IPR039424">
    <property type="entry name" value="SBP_5"/>
</dbReference>
<keyword evidence="3" id="KW-0732">Signal</keyword>
<comment type="caution">
    <text evidence="6">The sequence shown here is derived from an EMBL/GenBank/DDBJ whole genome shotgun (WGS) entry which is preliminary data.</text>
</comment>
<proteinExistence type="inferred from homology"/>
<gene>
    <name evidence="6" type="ORF">Z955_05480</name>
</gene>
<name>A0A0A0IEL1_CLOBO</name>
<keyword evidence="4" id="KW-1133">Transmembrane helix</keyword>
<reference evidence="6 7" key="1">
    <citation type="submission" date="2014-01" db="EMBL/GenBank/DDBJ databases">
        <title>Plasmidome dynamics in the species complex Clostridium novyi sensu lato converts strains of independent lineages into distinctly different pathogens.</title>
        <authorList>
            <person name="Skarin H."/>
            <person name="Segerman B."/>
        </authorList>
    </citation>
    <scope>NUCLEOTIDE SEQUENCE [LARGE SCALE GENOMIC DNA]</scope>
    <source>
        <strain evidence="6 7">DC5</strain>
    </source>
</reference>
<dbReference type="Gene3D" id="3.10.105.10">
    <property type="entry name" value="Dipeptide-binding Protein, Domain 3"/>
    <property type="match status" value="1"/>
</dbReference>
<dbReference type="InterPro" id="IPR030678">
    <property type="entry name" value="Peptide/Ni-bd"/>
</dbReference>
<dbReference type="PIRSF" id="PIRSF002741">
    <property type="entry name" value="MppA"/>
    <property type="match status" value="1"/>
</dbReference>
<dbReference type="GO" id="GO:1904680">
    <property type="term" value="F:peptide transmembrane transporter activity"/>
    <property type="evidence" value="ECO:0007669"/>
    <property type="project" value="TreeGrafter"/>
</dbReference>
<comment type="similarity">
    <text evidence="1">Belongs to the bacterial solute-binding protein 5 family.</text>
</comment>